<feature type="transmembrane region" description="Helical" evidence="5">
    <location>
        <begin position="6"/>
        <end position="31"/>
    </location>
</feature>
<dbReference type="EMBL" id="JAAXPF010000016">
    <property type="protein sequence ID" value="NKY69723.1"/>
    <property type="molecule type" value="Genomic_DNA"/>
</dbReference>
<dbReference type="InterPro" id="IPR002550">
    <property type="entry name" value="CNNM"/>
</dbReference>
<dbReference type="RefSeq" id="WP_168686231.1">
    <property type="nucleotide sequence ID" value="NZ_JAAXPF010000016.1"/>
</dbReference>
<evidence type="ECO:0000256" key="3">
    <source>
        <dbReference type="PROSITE-ProRule" id="PRU00703"/>
    </source>
</evidence>
<evidence type="ECO:0000313" key="8">
    <source>
        <dbReference type="EMBL" id="MET3944618.1"/>
    </source>
</evidence>
<keyword evidence="2" id="KW-1003">Cell membrane</keyword>
<comment type="caution">
    <text evidence="9">The sequence shown here is derived from an EMBL/GenBank/DDBJ whole genome shotgun (WGS) entry which is preliminary data.</text>
</comment>
<proteinExistence type="predicted"/>
<feature type="domain" description="CBS" evidence="6">
    <location>
        <begin position="283"/>
        <end position="341"/>
    </location>
</feature>
<dbReference type="InterPro" id="IPR046342">
    <property type="entry name" value="CBS_dom_sf"/>
</dbReference>
<name>A0A7X6RFU2_9CORY</name>
<reference evidence="9 10" key="1">
    <citation type="submission" date="2020-04" db="EMBL/GenBank/DDBJ databases">
        <title>MicrobeNet Type strains.</title>
        <authorList>
            <person name="Nicholson A.C."/>
        </authorList>
    </citation>
    <scope>NUCLEOTIDE SEQUENCE [LARGE SCALE GENOMIC DNA]</scope>
    <source>
        <strain evidence="9 10">ATCC 700355</strain>
    </source>
</reference>
<evidence type="ECO:0000313" key="10">
    <source>
        <dbReference type="Proteomes" id="UP000554284"/>
    </source>
</evidence>
<evidence type="ECO:0000259" key="6">
    <source>
        <dbReference type="PROSITE" id="PS51371"/>
    </source>
</evidence>
<organism evidence="9 10">
    <name type="scientific">Corynebacterium mucifaciens</name>
    <dbReference type="NCBI Taxonomy" id="57171"/>
    <lineage>
        <taxon>Bacteria</taxon>
        <taxon>Bacillati</taxon>
        <taxon>Actinomycetota</taxon>
        <taxon>Actinomycetes</taxon>
        <taxon>Mycobacteriales</taxon>
        <taxon>Corynebacteriaceae</taxon>
        <taxon>Corynebacterium</taxon>
    </lineage>
</organism>
<dbReference type="PANTHER" id="PTHR43099:SF5">
    <property type="entry name" value="HLYC_CORC FAMILY TRANSPORTER"/>
    <property type="match status" value="1"/>
</dbReference>
<dbReference type="Pfam" id="PF01595">
    <property type="entry name" value="CNNM"/>
    <property type="match status" value="1"/>
</dbReference>
<evidence type="ECO:0000313" key="11">
    <source>
        <dbReference type="Proteomes" id="UP001549139"/>
    </source>
</evidence>
<evidence type="ECO:0000259" key="7">
    <source>
        <dbReference type="PROSITE" id="PS51846"/>
    </source>
</evidence>
<dbReference type="PROSITE" id="PS51371">
    <property type="entry name" value="CBS"/>
    <property type="match status" value="1"/>
</dbReference>
<keyword evidence="4 5" id="KW-0472">Membrane</keyword>
<dbReference type="Gene3D" id="3.10.580.10">
    <property type="entry name" value="CBS-domain"/>
    <property type="match status" value="1"/>
</dbReference>
<dbReference type="GO" id="GO:0005886">
    <property type="term" value="C:plasma membrane"/>
    <property type="evidence" value="ECO:0007669"/>
    <property type="project" value="UniProtKB-SubCell"/>
</dbReference>
<evidence type="ECO:0000256" key="1">
    <source>
        <dbReference type="ARBA" id="ARBA00004651"/>
    </source>
</evidence>
<dbReference type="InterPro" id="IPR000644">
    <property type="entry name" value="CBS_dom"/>
</dbReference>
<dbReference type="AlphaFoldDB" id="A0A7X6RFU2"/>
<evidence type="ECO:0000313" key="9">
    <source>
        <dbReference type="EMBL" id="NKY69723.1"/>
    </source>
</evidence>
<evidence type="ECO:0000256" key="5">
    <source>
        <dbReference type="SAM" id="Phobius"/>
    </source>
</evidence>
<dbReference type="Proteomes" id="UP000554284">
    <property type="component" value="Unassembled WGS sequence"/>
</dbReference>
<dbReference type="Pfam" id="PF00571">
    <property type="entry name" value="CBS"/>
    <property type="match status" value="1"/>
</dbReference>
<gene>
    <name evidence="9" type="ORF">HF989_10235</name>
    <name evidence="8" type="ORF">JOF50_001417</name>
</gene>
<comment type="subcellular location">
    <subcellularLocation>
        <location evidence="1">Cell membrane</location>
        <topology evidence="1">Multi-pass membrane protein</topology>
    </subcellularLocation>
</comment>
<evidence type="ECO:0000256" key="4">
    <source>
        <dbReference type="PROSITE-ProRule" id="PRU01193"/>
    </source>
</evidence>
<keyword evidence="11" id="KW-1185">Reference proteome</keyword>
<evidence type="ECO:0000256" key="2">
    <source>
        <dbReference type="ARBA" id="ARBA00022475"/>
    </source>
</evidence>
<dbReference type="InterPro" id="IPR051676">
    <property type="entry name" value="UPF0053_domain"/>
</dbReference>
<dbReference type="PROSITE" id="PS51846">
    <property type="entry name" value="CNNM"/>
    <property type="match status" value="1"/>
</dbReference>
<sequence>MNEWYVALPVTLLLIALSAFFVVLEFSLLAVRRNRLERTAGTSASSRAALRSLNELTVTLAGAQLGITACTLALGAVTKPWVHDALMPLFSALGLPSTAADWASFIVALFIVTFLHLVIGEMAPKSWAITHPESALRLVALPARGFIALFRPLLEWINTAANRLVAATGEQPVERAAARGYDAQALRLLVEHSGDSGALDDAAAAQIAGVIELEHAQVAQIVGGESNGPVTLPGTATAGDVQRAAQASGQLRVLLDAPEWDSPRVVHVRDTLGVAPESPAQEQSRPALTMSAATPVNEALETMRREREQLAVVVSEGHEDRHLGILTLDLILEHMWRAAEEQPDRT</sequence>
<dbReference type="SUPFAM" id="SSF54631">
    <property type="entry name" value="CBS-domain pair"/>
    <property type="match status" value="1"/>
</dbReference>
<reference evidence="8 11" key="2">
    <citation type="submission" date="2024-06" db="EMBL/GenBank/DDBJ databases">
        <title>Sequencing the genomes of 1000 actinobacteria strains.</title>
        <authorList>
            <person name="Klenk H.-P."/>
        </authorList>
    </citation>
    <scope>NUCLEOTIDE SEQUENCE [LARGE SCALE GENOMIC DNA]</scope>
    <source>
        <strain evidence="8 11">DSM 44265</strain>
    </source>
</reference>
<keyword evidence="3" id="KW-0129">CBS domain</keyword>
<keyword evidence="4 5" id="KW-1133">Transmembrane helix</keyword>
<accession>A0A7X6RFU2</accession>
<feature type="domain" description="CNNM transmembrane" evidence="7">
    <location>
        <begin position="1"/>
        <end position="203"/>
    </location>
</feature>
<feature type="transmembrane region" description="Helical" evidence="5">
    <location>
        <begin position="56"/>
        <end position="82"/>
    </location>
</feature>
<dbReference type="PANTHER" id="PTHR43099">
    <property type="entry name" value="UPF0053 PROTEIN YRKA"/>
    <property type="match status" value="1"/>
</dbReference>
<feature type="transmembrane region" description="Helical" evidence="5">
    <location>
        <begin position="102"/>
        <end position="123"/>
    </location>
</feature>
<dbReference type="Proteomes" id="UP001549139">
    <property type="component" value="Unassembled WGS sequence"/>
</dbReference>
<keyword evidence="4 5" id="KW-0812">Transmembrane</keyword>
<dbReference type="EMBL" id="JBEPNZ010000001">
    <property type="protein sequence ID" value="MET3944618.1"/>
    <property type="molecule type" value="Genomic_DNA"/>
</dbReference>
<protein>
    <submittedName>
        <fullName evidence="8">CBS domain containing-hemolysin-like protein</fullName>
    </submittedName>
    <submittedName>
        <fullName evidence="9">DUF21 domain-containing protein</fullName>
    </submittedName>
</protein>